<keyword evidence="1" id="KW-0067">ATP-binding</keyword>
<comment type="caution">
    <text evidence="3">The sequence shown here is derived from an EMBL/GenBank/DDBJ whole genome shotgun (WGS) entry which is preliminary data.</text>
</comment>
<gene>
    <name evidence="3" type="ORF">R7226_26120</name>
</gene>
<dbReference type="InterPro" id="IPR053191">
    <property type="entry name" value="DcsG_Biosynth_Enzyme"/>
</dbReference>
<evidence type="ECO:0000313" key="4">
    <source>
        <dbReference type="Proteomes" id="UP001284601"/>
    </source>
</evidence>
<dbReference type="EMBL" id="JAWSTH010000106">
    <property type="protein sequence ID" value="MDW5597857.1"/>
    <property type="molecule type" value="Genomic_DNA"/>
</dbReference>
<evidence type="ECO:0000259" key="2">
    <source>
        <dbReference type="PROSITE" id="PS50975"/>
    </source>
</evidence>
<dbReference type="Gene3D" id="3.30.470.20">
    <property type="entry name" value="ATP-grasp fold, B domain"/>
    <property type="match status" value="1"/>
</dbReference>
<sequence length="316" mass="33393">MTRVAFATCAELLVLDPDDELLARALRALGVEVVPLAWSDGHADWSSFDLVLVRSPWDYHLRRDAFVHWAARVQRETRLLNSAATIAWNTDKTYLRTLAEQGVPTVPTTWVERTDGAGAAAGAGAAPGDAAAGGAGALPSPDLAALLAARGWDGDEAIVKPSIGLGSSGLLRVAPGDPGGDGQRHLAELAEDGIAMVQPFVPSLPVAGELSLVFFERELSHVVRKRPAAGEFRVQPNFGAVTTAEEAGEREREVAMQALACVAADELLYARVDLVAGPADEVWLMELELVEPTLYFEAVPGSAERFARLVAAAAGA</sequence>
<name>A0ABU4HX08_9ACTN</name>
<dbReference type="PROSITE" id="PS50975">
    <property type="entry name" value="ATP_GRASP"/>
    <property type="match status" value="1"/>
</dbReference>
<organism evidence="3 4">
    <name type="scientific">Conexibacter stalactiti</name>
    <dbReference type="NCBI Taxonomy" id="1940611"/>
    <lineage>
        <taxon>Bacteria</taxon>
        <taxon>Bacillati</taxon>
        <taxon>Actinomycetota</taxon>
        <taxon>Thermoleophilia</taxon>
        <taxon>Solirubrobacterales</taxon>
        <taxon>Conexibacteraceae</taxon>
        <taxon>Conexibacter</taxon>
    </lineage>
</organism>
<keyword evidence="4" id="KW-1185">Reference proteome</keyword>
<evidence type="ECO:0000256" key="1">
    <source>
        <dbReference type="PROSITE-ProRule" id="PRU00409"/>
    </source>
</evidence>
<dbReference type="InterPro" id="IPR004218">
    <property type="entry name" value="GSHS_ATP-bd"/>
</dbReference>
<dbReference type="SUPFAM" id="SSF56059">
    <property type="entry name" value="Glutathione synthetase ATP-binding domain-like"/>
    <property type="match status" value="1"/>
</dbReference>
<protein>
    <recommendedName>
        <fullName evidence="2">ATP-grasp domain-containing protein</fullName>
    </recommendedName>
</protein>
<dbReference type="PANTHER" id="PTHR39217:SF1">
    <property type="entry name" value="GLUTATHIONE SYNTHETASE"/>
    <property type="match status" value="1"/>
</dbReference>
<proteinExistence type="predicted"/>
<reference evidence="4" key="1">
    <citation type="submission" date="2023-07" db="EMBL/GenBank/DDBJ databases">
        <title>Conexibacter stalactiti sp. nov., isolated from stalactites in a lava cave and emended description of the genus Conexibacter.</title>
        <authorList>
            <person name="Lee S.D."/>
        </authorList>
    </citation>
    <scope>NUCLEOTIDE SEQUENCE [LARGE SCALE GENOMIC DNA]</scope>
    <source>
        <strain evidence="4">KCTC 39840</strain>
    </source>
</reference>
<feature type="domain" description="ATP-grasp" evidence="2">
    <location>
        <begin position="95"/>
        <end position="315"/>
    </location>
</feature>
<dbReference type="InterPro" id="IPR011761">
    <property type="entry name" value="ATP-grasp"/>
</dbReference>
<accession>A0ABU4HX08</accession>
<dbReference type="Pfam" id="PF02955">
    <property type="entry name" value="GSH-S_ATP"/>
    <property type="match status" value="1"/>
</dbReference>
<dbReference type="PANTHER" id="PTHR39217">
    <property type="match status" value="1"/>
</dbReference>
<keyword evidence="1" id="KW-0547">Nucleotide-binding</keyword>
<evidence type="ECO:0000313" key="3">
    <source>
        <dbReference type="EMBL" id="MDW5597857.1"/>
    </source>
</evidence>
<dbReference type="Proteomes" id="UP001284601">
    <property type="component" value="Unassembled WGS sequence"/>
</dbReference>
<dbReference type="RefSeq" id="WP_318600328.1">
    <property type="nucleotide sequence ID" value="NZ_JAWSTH010000106.1"/>
</dbReference>